<dbReference type="AlphaFoldDB" id="A0A3Q9RNJ6"/>
<gene>
    <name evidence="1" type="ORF">BAOM_2630</name>
</gene>
<dbReference type="KEGG" id="pasa:BAOM_2630"/>
<sequence>MIGSIVKKMFCREGEGAMPLEIVRNDITKMKVDARLEKL</sequence>
<dbReference type="Proteomes" id="UP000283095">
    <property type="component" value="Chromosome"/>
</dbReference>
<reference evidence="1 2" key="1">
    <citation type="submission" date="2018-01" db="EMBL/GenBank/DDBJ databases">
        <title>Bacillus asahii Genome sequencing and assembly.</title>
        <authorList>
            <person name="Jiang H."/>
            <person name="Feng Y."/>
            <person name="Zhao F."/>
            <person name="Lin X."/>
        </authorList>
    </citation>
    <scope>NUCLEOTIDE SEQUENCE [LARGE SCALE GENOMIC DNA]</scope>
    <source>
        <strain evidence="1 2">OM18</strain>
    </source>
</reference>
<evidence type="ECO:0000313" key="2">
    <source>
        <dbReference type="Proteomes" id="UP000283095"/>
    </source>
</evidence>
<accession>A0A3Q9RNJ6</accession>
<protein>
    <submittedName>
        <fullName evidence="1">Uncharacterized protein</fullName>
    </submittedName>
</protein>
<evidence type="ECO:0000313" key="1">
    <source>
        <dbReference type="EMBL" id="AZV43239.1"/>
    </source>
</evidence>
<organism evidence="1 2">
    <name type="scientific">Peribacillus asahii</name>
    <dbReference type="NCBI Taxonomy" id="228899"/>
    <lineage>
        <taxon>Bacteria</taxon>
        <taxon>Bacillati</taxon>
        <taxon>Bacillota</taxon>
        <taxon>Bacilli</taxon>
        <taxon>Bacillales</taxon>
        <taxon>Bacillaceae</taxon>
        <taxon>Peribacillus</taxon>
    </lineage>
</organism>
<dbReference type="EMBL" id="CP026095">
    <property type="protein sequence ID" value="AZV43239.1"/>
    <property type="molecule type" value="Genomic_DNA"/>
</dbReference>
<name>A0A3Q9RNJ6_9BACI</name>
<proteinExistence type="predicted"/>